<protein>
    <submittedName>
        <fullName evidence="3">FkbM family methyltransferase</fullName>
    </submittedName>
</protein>
<feature type="region of interest" description="Disordered" evidence="1">
    <location>
        <begin position="149"/>
        <end position="172"/>
    </location>
</feature>
<dbReference type="GO" id="GO:0008168">
    <property type="term" value="F:methyltransferase activity"/>
    <property type="evidence" value="ECO:0007669"/>
    <property type="project" value="UniProtKB-KW"/>
</dbReference>
<dbReference type="InterPro" id="IPR029063">
    <property type="entry name" value="SAM-dependent_MTases_sf"/>
</dbReference>
<dbReference type="PANTHER" id="PTHR34203:SF15">
    <property type="entry name" value="SLL1173 PROTEIN"/>
    <property type="match status" value="1"/>
</dbReference>
<dbReference type="Pfam" id="PF05050">
    <property type="entry name" value="Methyltransf_21"/>
    <property type="match status" value="1"/>
</dbReference>
<sequence>MEQKIRRFVEIQHNHGTISALNSTKSYLKNKYWNVKGGTQTLTIGNLSAEFDATTDRGGDKIRWMCNAEERFLKDISNELKDDDVFFDIGANLGVFSCFASQVVSRGHIVAFEPYPPNYRQLNRNLSYNAPSSSYDVFDIALSNSQGSIEFSSPSNDTGNQTANISPTGDSIEVQEIPGDQLVTDRSVPSPTVVKIDVEGSEPLVIDGLEESLNHSSCRILYCEIHLPKKSGSRPSVEYYGESQKSMLEKISKLGFDITYSEKRDREVHVKAEK</sequence>
<dbReference type="NCBIfam" id="TIGR01444">
    <property type="entry name" value="fkbM_fam"/>
    <property type="match status" value="1"/>
</dbReference>
<evidence type="ECO:0000313" key="3">
    <source>
        <dbReference type="EMBL" id="MXV60955.1"/>
    </source>
</evidence>
<accession>A0A6B0VIR3</accession>
<dbReference type="RefSeq" id="WP_160062415.1">
    <property type="nucleotide sequence ID" value="NZ_WUYX01000013.1"/>
</dbReference>
<comment type="caution">
    <text evidence="3">The sequence shown here is derived from an EMBL/GenBank/DDBJ whole genome shotgun (WGS) entry which is preliminary data.</text>
</comment>
<keyword evidence="3" id="KW-0808">Transferase</keyword>
<gene>
    <name evidence="3" type="ORF">GS429_02505</name>
</gene>
<evidence type="ECO:0000259" key="2">
    <source>
        <dbReference type="Pfam" id="PF05050"/>
    </source>
</evidence>
<dbReference type="Proteomes" id="UP000434101">
    <property type="component" value="Unassembled WGS sequence"/>
</dbReference>
<evidence type="ECO:0000313" key="4">
    <source>
        <dbReference type="Proteomes" id="UP000434101"/>
    </source>
</evidence>
<dbReference type="Gene3D" id="3.40.50.150">
    <property type="entry name" value="Vaccinia Virus protein VP39"/>
    <property type="match status" value="1"/>
</dbReference>
<name>A0A6B0VIR3_9EURY</name>
<keyword evidence="3" id="KW-0489">Methyltransferase</keyword>
<dbReference type="PANTHER" id="PTHR34203">
    <property type="entry name" value="METHYLTRANSFERASE, FKBM FAMILY PROTEIN"/>
    <property type="match status" value="1"/>
</dbReference>
<keyword evidence="4" id="KW-1185">Reference proteome</keyword>
<dbReference type="GO" id="GO:0032259">
    <property type="term" value="P:methylation"/>
    <property type="evidence" value="ECO:0007669"/>
    <property type="project" value="UniProtKB-KW"/>
</dbReference>
<dbReference type="EMBL" id="WUYX01000013">
    <property type="protein sequence ID" value="MXV60955.1"/>
    <property type="molecule type" value="Genomic_DNA"/>
</dbReference>
<feature type="domain" description="Methyltransferase FkbM" evidence="2">
    <location>
        <begin position="88"/>
        <end position="257"/>
    </location>
</feature>
<organism evidence="3 4">
    <name type="scientific">Natronorubrum halalkaliphilum</name>
    <dbReference type="NCBI Taxonomy" id="2691917"/>
    <lineage>
        <taxon>Archaea</taxon>
        <taxon>Methanobacteriati</taxon>
        <taxon>Methanobacteriota</taxon>
        <taxon>Stenosarchaea group</taxon>
        <taxon>Halobacteria</taxon>
        <taxon>Halobacteriales</taxon>
        <taxon>Natrialbaceae</taxon>
        <taxon>Natronorubrum</taxon>
    </lineage>
</organism>
<evidence type="ECO:0000256" key="1">
    <source>
        <dbReference type="SAM" id="MobiDB-lite"/>
    </source>
</evidence>
<feature type="compositionally biased region" description="Polar residues" evidence="1">
    <location>
        <begin position="149"/>
        <end position="169"/>
    </location>
</feature>
<dbReference type="AlphaFoldDB" id="A0A6B0VIR3"/>
<proteinExistence type="predicted"/>
<dbReference type="OrthoDB" id="275825at2157"/>
<reference evidence="3 4" key="1">
    <citation type="submission" date="2020-01" db="EMBL/GenBank/DDBJ databases">
        <title>Natronorubrum sp. JWXQ-INN 674 isolated from Inner Mongolia Autonomous Region of China.</title>
        <authorList>
            <person name="Xue Q."/>
        </authorList>
    </citation>
    <scope>NUCLEOTIDE SEQUENCE [LARGE SCALE GENOMIC DNA]</scope>
    <source>
        <strain evidence="3 4">JWXQ-INN-674</strain>
    </source>
</reference>
<dbReference type="InterPro" id="IPR006342">
    <property type="entry name" value="FkbM_mtfrase"/>
</dbReference>
<dbReference type="SUPFAM" id="SSF53335">
    <property type="entry name" value="S-adenosyl-L-methionine-dependent methyltransferases"/>
    <property type="match status" value="1"/>
</dbReference>
<dbReference type="InterPro" id="IPR052514">
    <property type="entry name" value="SAM-dependent_MTase"/>
</dbReference>